<dbReference type="Pfam" id="PF00005">
    <property type="entry name" value="ABC_tran"/>
    <property type="match status" value="1"/>
</dbReference>
<dbReference type="Pfam" id="PF12399">
    <property type="entry name" value="BCA_ABC_TP_C"/>
    <property type="match status" value="1"/>
</dbReference>
<dbReference type="InterPro" id="IPR051120">
    <property type="entry name" value="ABC_AA/LPS_Transport"/>
</dbReference>
<dbReference type="AlphaFoldDB" id="A0AAN2CAS4"/>
<dbReference type="GO" id="GO:0005886">
    <property type="term" value="C:plasma membrane"/>
    <property type="evidence" value="ECO:0007669"/>
    <property type="project" value="TreeGrafter"/>
</dbReference>
<dbReference type="GO" id="GO:1903805">
    <property type="term" value="P:L-valine import across plasma membrane"/>
    <property type="evidence" value="ECO:0007669"/>
    <property type="project" value="TreeGrafter"/>
</dbReference>
<dbReference type="FunFam" id="3.40.50.300:FF:000421">
    <property type="entry name" value="Branched-chain amino acid ABC transporter ATP-binding protein"/>
    <property type="match status" value="1"/>
</dbReference>
<dbReference type="PANTHER" id="PTHR45772:SF7">
    <property type="entry name" value="AMINO ACID ABC TRANSPORTER ATP-BINDING PROTEIN"/>
    <property type="match status" value="1"/>
</dbReference>
<name>A0AAN2CAS4_UNVUL</name>
<dbReference type="EMBL" id="AP025523">
    <property type="protein sequence ID" value="BDE07421.1"/>
    <property type="molecule type" value="Genomic_DNA"/>
</dbReference>
<dbReference type="GO" id="GO:0015192">
    <property type="term" value="F:L-phenylalanine transmembrane transporter activity"/>
    <property type="evidence" value="ECO:0007669"/>
    <property type="project" value="TreeGrafter"/>
</dbReference>
<dbReference type="GO" id="GO:0005524">
    <property type="term" value="F:ATP binding"/>
    <property type="evidence" value="ECO:0007669"/>
    <property type="project" value="UniProtKB-KW"/>
</dbReference>
<dbReference type="Proteomes" id="UP001317532">
    <property type="component" value="Chromosome"/>
</dbReference>
<dbReference type="GO" id="GO:0005304">
    <property type="term" value="F:L-valine transmembrane transporter activity"/>
    <property type="evidence" value="ECO:0007669"/>
    <property type="project" value="TreeGrafter"/>
</dbReference>
<dbReference type="Gene3D" id="3.40.50.300">
    <property type="entry name" value="P-loop containing nucleotide triphosphate hydrolases"/>
    <property type="match status" value="1"/>
</dbReference>
<evidence type="ECO:0000256" key="1">
    <source>
        <dbReference type="ARBA" id="ARBA00022448"/>
    </source>
</evidence>
<accession>A0AAN2CAS4</accession>
<dbReference type="GO" id="GO:0015188">
    <property type="term" value="F:L-isoleucine transmembrane transporter activity"/>
    <property type="evidence" value="ECO:0007669"/>
    <property type="project" value="TreeGrafter"/>
</dbReference>
<evidence type="ECO:0000256" key="3">
    <source>
        <dbReference type="ARBA" id="ARBA00022840"/>
    </source>
</evidence>
<keyword evidence="1" id="KW-0813">Transport</keyword>
<feature type="domain" description="ABC transporter" evidence="4">
    <location>
        <begin position="7"/>
        <end position="254"/>
    </location>
</feature>
<keyword evidence="3 5" id="KW-0067">ATP-binding</keyword>
<dbReference type="RefSeq" id="WP_317995014.1">
    <property type="nucleotide sequence ID" value="NZ_AP025523.1"/>
</dbReference>
<dbReference type="GO" id="GO:0016887">
    <property type="term" value="F:ATP hydrolysis activity"/>
    <property type="evidence" value="ECO:0007669"/>
    <property type="project" value="InterPro"/>
</dbReference>
<keyword evidence="2" id="KW-0547">Nucleotide-binding</keyword>
<dbReference type="PROSITE" id="PS50893">
    <property type="entry name" value="ABC_TRANSPORTER_2"/>
    <property type="match status" value="1"/>
</dbReference>
<reference evidence="5 6" key="1">
    <citation type="journal article" date="2022" name="ISME Commun">
        <title>Vulcanimicrobium alpinus gen. nov. sp. nov., the first cultivated representative of the candidate phylum 'Eremiobacterota', is a metabolically versatile aerobic anoxygenic phototroph.</title>
        <authorList>
            <person name="Yabe S."/>
            <person name="Muto K."/>
            <person name="Abe K."/>
            <person name="Yokota A."/>
            <person name="Staudigel H."/>
            <person name="Tebo B.M."/>
        </authorList>
    </citation>
    <scope>NUCLEOTIDE SEQUENCE [LARGE SCALE GENOMIC DNA]</scope>
    <source>
        <strain evidence="5 6">WC8-2</strain>
    </source>
</reference>
<dbReference type="SUPFAM" id="SSF52540">
    <property type="entry name" value="P-loop containing nucleoside triphosphate hydrolases"/>
    <property type="match status" value="1"/>
</dbReference>
<organism evidence="5 6">
    <name type="scientific">Vulcanimicrobium alpinum</name>
    <dbReference type="NCBI Taxonomy" id="3016050"/>
    <lineage>
        <taxon>Bacteria</taxon>
        <taxon>Bacillati</taxon>
        <taxon>Vulcanimicrobiota</taxon>
        <taxon>Vulcanimicrobiia</taxon>
        <taxon>Vulcanimicrobiales</taxon>
        <taxon>Vulcanimicrobiaceae</taxon>
        <taxon>Vulcanimicrobium</taxon>
    </lineage>
</organism>
<dbReference type="CDD" id="cd03219">
    <property type="entry name" value="ABC_Mj1267_LivG_branched"/>
    <property type="match status" value="1"/>
</dbReference>
<dbReference type="GO" id="GO:1903806">
    <property type="term" value="P:L-isoleucine import across plasma membrane"/>
    <property type="evidence" value="ECO:0007669"/>
    <property type="project" value="TreeGrafter"/>
</dbReference>
<dbReference type="GO" id="GO:0042941">
    <property type="term" value="P:D-alanine transmembrane transport"/>
    <property type="evidence" value="ECO:0007669"/>
    <property type="project" value="TreeGrafter"/>
</dbReference>
<dbReference type="GO" id="GO:0015808">
    <property type="term" value="P:L-alanine transport"/>
    <property type="evidence" value="ECO:0007669"/>
    <property type="project" value="TreeGrafter"/>
</dbReference>
<dbReference type="InterPro" id="IPR003593">
    <property type="entry name" value="AAA+_ATPase"/>
</dbReference>
<keyword evidence="6" id="KW-1185">Reference proteome</keyword>
<dbReference type="KEGG" id="vab:WPS_26970"/>
<evidence type="ECO:0000313" key="5">
    <source>
        <dbReference type="EMBL" id="BDE07421.1"/>
    </source>
</evidence>
<dbReference type="InterPro" id="IPR032823">
    <property type="entry name" value="BCA_ABC_TP_C"/>
</dbReference>
<sequence length="257" mass="26525">MNAPAALAVERVSKAFGGVQAIREVSFDVPAGTLTALIGPNGAGKTTLFNLFTNLYRTDSGSVAFFGEPLAGRRSDAIARMGLVRTFQTARVFAGMTVLENVLAGAHMTARAPAFAQALRLPAATNDERALVARADALLDALGIAELRARPAASLPLGTQKIVELARALVARPRMLLLDEPAAGLNDAETDALASLLLAIHRSGTTVVVVEHNMSLVMGIADRVLVLDAGALIASGTPAEIQANPAVVAAYVGQAAP</sequence>
<evidence type="ECO:0000313" key="6">
    <source>
        <dbReference type="Proteomes" id="UP001317532"/>
    </source>
</evidence>
<dbReference type="InterPro" id="IPR003439">
    <property type="entry name" value="ABC_transporter-like_ATP-bd"/>
</dbReference>
<evidence type="ECO:0000256" key="2">
    <source>
        <dbReference type="ARBA" id="ARBA00022741"/>
    </source>
</evidence>
<protein>
    <submittedName>
        <fullName evidence="5">ABC transporter ATP-binding protein</fullName>
    </submittedName>
</protein>
<dbReference type="PANTHER" id="PTHR45772">
    <property type="entry name" value="CONSERVED COMPONENT OF ABC TRANSPORTER FOR NATURAL AMINO ACIDS-RELATED"/>
    <property type="match status" value="1"/>
</dbReference>
<evidence type="ECO:0000259" key="4">
    <source>
        <dbReference type="PROSITE" id="PS50893"/>
    </source>
</evidence>
<proteinExistence type="predicted"/>
<gene>
    <name evidence="5" type="ORF">WPS_26970</name>
</gene>
<dbReference type="SMART" id="SM00382">
    <property type="entry name" value="AAA"/>
    <property type="match status" value="1"/>
</dbReference>
<dbReference type="InterPro" id="IPR027417">
    <property type="entry name" value="P-loop_NTPase"/>
</dbReference>